<dbReference type="EnsemblMetazoa" id="GPPI032886-RA">
    <property type="protein sequence ID" value="GPPI032886-PA"/>
    <property type="gene ID" value="GPPI032886"/>
</dbReference>
<dbReference type="EMBL" id="JXJN01015864">
    <property type="status" value="NOT_ANNOTATED_CDS"/>
    <property type="molecule type" value="Genomic_DNA"/>
</dbReference>
<protein>
    <recommendedName>
        <fullName evidence="6">RING-type domain-containing protein</fullName>
    </recommendedName>
</protein>
<evidence type="ECO:0000256" key="1">
    <source>
        <dbReference type="ARBA" id="ARBA00022723"/>
    </source>
</evidence>
<dbReference type="AlphaFoldDB" id="A0A1B0BKB2"/>
<dbReference type="InterPro" id="IPR001841">
    <property type="entry name" value="Znf_RING"/>
</dbReference>
<dbReference type="Pfam" id="PF13923">
    <property type="entry name" value="zf-C3HC4_2"/>
    <property type="match status" value="1"/>
</dbReference>
<dbReference type="PANTHER" id="PTHR23041:SF78">
    <property type="entry name" value="E3 UBIQUITIN-PROTEIN LIGASE RNF4"/>
    <property type="match status" value="1"/>
</dbReference>
<dbReference type="Proteomes" id="UP000092460">
    <property type="component" value="Unassembled WGS sequence"/>
</dbReference>
<keyword evidence="8" id="KW-1185">Reference proteome</keyword>
<accession>A0A1B0BKB2</accession>
<keyword evidence="2 4" id="KW-0863">Zinc-finger</keyword>
<sequence>MPLSKNPKKNDGRQNPVTVSTSENLPNGYVPEEQTQENVSPSSTVATGAGVELGIPTIDLTESPPRASRFGRQNGNDEIIEIIDLTHTPPDDDVIFVSEINDVVDIRTPVRLQRRSNSISTVSGQEQINSLTAQASNNTVQRATRRRRSVDDQSSISSLHDPRSPLHSPARFACRICLESTVNQPTSTRCGHVYCQSCIRQAVIFNGLCPICNAPVALRELRRMYL</sequence>
<feature type="compositionally biased region" description="Polar residues" evidence="5">
    <location>
        <begin position="13"/>
        <end position="25"/>
    </location>
</feature>
<dbReference type="PANTHER" id="PTHR23041">
    <property type="entry name" value="RING FINGER DOMAIN-CONTAINING"/>
    <property type="match status" value="1"/>
</dbReference>
<evidence type="ECO:0000256" key="5">
    <source>
        <dbReference type="SAM" id="MobiDB-lite"/>
    </source>
</evidence>
<proteinExistence type="predicted"/>
<feature type="domain" description="RING-type" evidence="6">
    <location>
        <begin position="174"/>
        <end position="213"/>
    </location>
</feature>
<dbReference type="GO" id="GO:0008270">
    <property type="term" value="F:zinc ion binding"/>
    <property type="evidence" value="ECO:0007669"/>
    <property type="project" value="UniProtKB-KW"/>
</dbReference>
<evidence type="ECO:0000256" key="4">
    <source>
        <dbReference type="PROSITE-ProRule" id="PRU00175"/>
    </source>
</evidence>
<dbReference type="STRING" id="67801.A0A1B0BKB2"/>
<organism evidence="7 8">
    <name type="scientific">Glossina palpalis gambiensis</name>
    <dbReference type="NCBI Taxonomy" id="67801"/>
    <lineage>
        <taxon>Eukaryota</taxon>
        <taxon>Metazoa</taxon>
        <taxon>Ecdysozoa</taxon>
        <taxon>Arthropoda</taxon>
        <taxon>Hexapoda</taxon>
        <taxon>Insecta</taxon>
        <taxon>Pterygota</taxon>
        <taxon>Neoptera</taxon>
        <taxon>Endopterygota</taxon>
        <taxon>Diptera</taxon>
        <taxon>Brachycera</taxon>
        <taxon>Muscomorpha</taxon>
        <taxon>Hippoboscoidea</taxon>
        <taxon>Glossinidae</taxon>
        <taxon>Glossina</taxon>
    </lineage>
</organism>
<evidence type="ECO:0000259" key="6">
    <source>
        <dbReference type="PROSITE" id="PS50089"/>
    </source>
</evidence>
<dbReference type="SMART" id="SM00184">
    <property type="entry name" value="RING"/>
    <property type="match status" value="1"/>
</dbReference>
<reference evidence="7" key="2">
    <citation type="submission" date="2020-05" db="UniProtKB">
        <authorList>
            <consortium name="EnsemblMetazoa"/>
        </authorList>
    </citation>
    <scope>IDENTIFICATION</scope>
    <source>
        <strain evidence="7">IAEA</strain>
    </source>
</reference>
<feature type="region of interest" description="Disordered" evidence="5">
    <location>
        <begin position="1"/>
        <end position="48"/>
    </location>
</feature>
<dbReference type="PROSITE" id="PS00518">
    <property type="entry name" value="ZF_RING_1"/>
    <property type="match status" value="1"/>
</dbReference>
<feature type="compositionally biased region" description="Polar residues" evidence="5">
    <location>
        <begin position="36"/>
        <end position="46"/>
    </location>
</feature>
<dbReference type="InterPro" id="IPR047134">
    <property type="entry name" value="RNF4"/>
</dbReference>
<evidence type="ECO:0000256" key="2">
    <source>
        <dbReference type="ARBA" id="ARBA00022771"/>
    </source>
</evidence>
<evidence type="ECO:0000313" key="7">
    <source>
        <dbReference type="EnsemblMetazoa" id="GPPI032886-PA"/>
    </source>
</evidence>
<name>A0A1B0BKB2_9MUSC</name>
<dbReference type="SUPFAM" id="SSF57850">
    <property type="entry name" value="RING/U-box"/>
    <property type="match status" value="1"/>
</dbReference>
<keyword evidence="1" id="KW-0479">Metal-binding</keyword>
<dbReference type="InterPro" id="IPR017907">
    <property type="entry name" value="Znf_RING_CS"/>
</dbReference>
<keyword evidence="3" id="KW-0862">Zinc</keyword>
<evidence type="ECO:0000256" key="3">
    <source>
        <dbReference type="ARBA" id="ARBA00022833"/>
    </source>
</evidence>
<evidence type="ECO:0000313" key="8">
    <source>
        <dbReference type="Proteomes" id="UP000092460"/>
    </source>
</evidence>
<feature type="region of interest" description="Disordered" evidence="5">
    <location>
        <begin position="136"/>
        <end position="166"/>
    </location>
</feature>
<dbReference type="InterPro" id="IPR013083">
    <property type="entry name" value="Znf_RING/FYVE/PHD"/>
</dbReference>
<reference evidence="8" key="1">
    <citation type="submission" date="2015-01" db="EMBL/GenBank/DDBJ databases">
        <authorList>
            <person name="Aksoy S."/>
            <person name="Warren W."/>
            <person name="Wilson R.K."/>
        </authorList>
    </citation>
    <scope>NUCLEOTIDE SEQUENCE [LARGE SCALE GENOMIC DNA]</scope>
    <source>
        <strain evidence="8">IAEA</strain>
    </source>
</reference>
<dbReference type="VEuPathDB" id="VectorBase:GPPI032886"/>
<dbReference type="PROSITE" id="PS50089">
    <property type="entry name" value="ZF_RING_2"/>
    <property type="match status" value="1"/>
</dbReference>
<dbReference type="Gene3D" id="3.30.40.10">
    <property type="entry name" value="Zinc/RING finger domain, C3HC4 (zinc finger)"/>
    <property type="match status" value="1"/>
</dbReference>